<evidence type="ECO:0000313" key="2">
    <source>
        <dbReference type="EMBL" id="GIY00230.1"/>
    </source>
</evidence>
<name>A0AAV4PWR2_CAEEX</name>
<keyword evidence="1" id="KW-0812">Transmembrane</keyword>
<keyword evidence="1" id="KW-1133">Transmembrane helix</keyword>
<feature type="transmembrane region" description="Helical" evidence="1">
    <location>
        <begin position="113"/>
        <end position="131"/>
    </location>
</feature>
<dbReference type="Proteomes" id="UP001054945">
    <property type="component" value="Unassembled WGS sequence"/>
</dbReference>
<dbReference type="EMBL" id="BPLR01005157">
    <property type="protein sequence ID" value="GIY00230.1"/>
    <property type="molecule type" value="Genomic_DNA"/>
</dbReference>
<organism evidence="2 3">
    <name type="scientific">Caerostris extrusa</name>
    <name type="common">Bark spider</name>
    <name type="synonym">Caerostris bankana</name>
    <dbReference type="NCBI Taxonomy" id="172846"/>
    <lineage>
        <taxon>Eukaryota</taxon>
        <taxon>Metazoa</taxon>
        <taxon>Ecdysozoa</taxon>
        <taxon>Arthropoda</taxon>
        <taxon>Chelicerata</taxon>
        <taxon>Arachnida</taxon>
        <taxon>Araneae</taxon>
        <taxon>Araneomorphae</taxon>
        <taxon>Entelegynae</taxon>
        <taxon>Araneoidea</taxon>
        <taxon>Araneidae</taxon>
        <taxon>Caerostris</taxon>
    </lineage>
</organism>
<protein>
    <submittedName>
        <fullName evidence="2">Uncharacterized protein</fullName>
    </submittedName>
</protein>
<feature type="transmembrane region" description="Helical" evidence="1">
    <location>
        <begin position="73"/>
        <end position="93"/>
    </location>
</feature>
<reference evidence="2 3" key="1">
    <citation type="submission" date="2021-06" db="EMBL/GenBank/DDBJ databases">
        <title>Caerostris extrusa draft genome.</title>
        <authorList>
            <person name="Kono N."/>
            <person name="Arakawa K."/>
        </authorList>
    </citation>
    <scope>NUCLEOTIDE SEQUENCE [LARGE SCALE GENOMIC DNA]</scope>
</reference>
<evidence type="ECO:0000256" key="1">
    <source>
        <dbReference type="SAM" id="Phobius"/>
    </source>
</evidence>
<dbReference type="AlphaFoldDB" id="A0AAV4PWR2"/>
<proteinExistence type="predicted"/>
<comment type="caution">
    <text evidence="2">The sequence shown here is derived from an EMBL/GenBank/DDBJ whole genome shotgun (WGS) entry which is preliminary data.</text>
</comment>
<keyword evidence="3" id="KW-1185">Reference proteome</keyword>
<keyword evidence="1" id="KW-0472">Membrane</keyword>
<evidence type="ECO:0000313" key="3">
    <source>
        <dbReference type="Proteomes" id="UP001054945"/>
    </source>
</evidence>
<sequence>MKGDCCGSCFTHHPLKQPKDAKAFPDQNDPPRYPSTVLKRDSYPTVKQLLLLPPPLDIAEQHLGCETEIVKRYFLRSFFHLLLLLLLILLIHTAMQTPPHQVKCPLAPFVLELWMSSFNVLSLSPLCRCILEFRLRLTGLDCAWPAVLYYVSISLRIFPVNF</sequence>
<accession>A0AAV4PWR2</accession>
<gene>
    <name evidence="2" type="ORF">CEXT_603451</name>
</gene>